<sequence>MKAAKYDWQMPKIEEPTPSFVEASEAYQLSPVLAQLLWNRGIKTKEALHRFIQPEMTDLHDPYLLYDMEKVIERLHEAVIAEEHIVIYGDYDADGITSTTVLKEALELIGANVETYLPNRFTDGYGPNVERYQDLIKKGAQLIVTVDNGVSGQEAIAYANSQGVDVIVTDHHELPSELPQAYGIIHPRHPKGAYPFKDLAGVGVAFKVACALLDDIPLELLDLVAIGTIADMVSLTDENRAMVIWGLQQIKQGARIGLNELLLICGEKVSEVNEGTIGFSIAPRLNAIGRLGDPNPAIDLMTTFDKNHAQELAEVFNQLNQQRKDLVEIATKEALQQIMPENKIHLLVGENWHEGILGIVAGRVMQETGQPAIALTHKEDGLLKGSGRSTAALNMFEMLEKSRELLATFGGHHAAVGLSLLKTNLPLLQEAINHYLLEEQIDLTKGLPLAIDGELAIETVDLSLIQSLQRLAPYGMHNPIPQFVFKNVSVRESRSIGSEQKHLKFVLDNDKGHQVDGIGFGFGQDQSEFETENIHLVAQLTINEWNGHTIPQLRLQDYQVSTIQVFDFRGKKHHQQLDFTEKTLFVAFSKKLYKVFKEKQKHPVIYVENIESFKELYVSEHSCSQLVIIDTPVILDWVKEIIHDTQISRVYILGLSSDEAYLEGLGSREQYAKLFKLIKGQDQLDVRHKLPAMANYTGIPVQLLIFMIQVFVELEFVTLENGLLKNIDEPVKRALTESEIYQARQRKIKNEEFLLLSDLAMIKNWICN</sequence>
<evidence type="ECO:0000259" key="7">
    <source>
        <dbReference type="Pfam" id="PF02272"/>
    </source>
</evidence>
<protein>
    <recommendedName>
        <fullName evidence="2">Single-stranded-DNA-specific exonuclease RecJ</fullName>
    </recommendedName>
</protein>
<dbReference type="STRING" id="328396.RU93_GL000239"/>
<feature type="domain" description="DHHA1" evidence="7">
    <location>
        <begin position="346"/>
        <end position="436"/>
    </location>
</feature>
<keyword evidence="5 10" id="KW-0269">Exonuclease</keyword>
<dbReference type="Gene3D" id="3.90.1640.30">
    <property type="match status" value="1"/>
</dbReference>
<reference evidence="10 11" key="1">
    <citation type="submission" date="2014-12" db="EMBL/GenBank/DDBJ databases">
        <title>Draft genome sequences of 29 type strains of Enterococci.</title>
        <authorList>
            <person name="Zhong Z."/>
            <person name="Sun Z."/>
            <person name="Liu W."/>
            <person name="Zhang W."/>
            <person name="Zhang H."/>
        </authorList>
    </citation>
    <scope>NUCLEOTIDE SEQUENCE [LARGE SCALE GENOMIC DNA]</scope>
    <source>
        <strain evidence="10 11">DSM 17690</strain>
    </source>
</reference>
<gene>
    <name evidence="10" type="ORF">RU93_GL000239</name>
</gene>
<feature type="domain" description="RecJ OB" evidence="9">
    <location>
        <begin position="451"/>
        <end position="557"/>
    </location>
</feature>
<dbReference type="RefSeq" id="WP_071873787.1">
    <property type="nucleotide sequence ID" value="NZ_JBHSHF010000002.1"/>
</dbReference>
<dbReference type="InterPro" id="IPR038763">
    <property type="entry name" value="DHH_sf"/>
</dbReference>
<evidence type="ECO:0000256" key="3">
    <source>
        <dbReference type="ARBA" id="ARBA00022722"/>
    </source>
</evidence>
<dbReference type="AlphaFoldDB" id="A0A1L8QXS4"/>
<dbReference type="PANTHER" id="PTHR30255">
    <property type="entry name" value="SINGLE-STRANDED-DNA-SPECIFIC EXONUCLEASE RECJ"/>
    <property type="match status" value="1"/>
</dbReference>
<evidence type="ECO:0000256" key="1">
    <source>
        <dbReference type="ARBA" id="ARBA00005915"/>
    </source>
</evidence>
<dbReference type="Pfam" id="PF10141">
    <property type="entry name" value="ssDNA-exonuc_C"/>
    <property type="match status" value="1"/>
</dbReference>
<keyword evidence="4" id="KW-0378">Hydrolase</keyword>
<keyword evidence="3" id="KW-0540">Nuclease</keyword>
<dbReference type="InterPro" id="IPR001667">
    <property type="entry name" value="DDH_dom"/>
</dbReference>
<dbReference type="Pfam" id="PF02272">
    <property type="entry name" value="DHHA1"/>
    <property type="match status" value="1"/>
</dbReference>
<dbReference type="Gene3D" id="3.10.310.30">
    <property type="match status" value="1"/>
</dbReference>
<dbReference type="Proteomes" id="UP000182149">
    <property type="component" value="Unassembled WGS sequence"/>
</dbReference>
<dbReference type="InterPro" id="IPR004610">
    <property type="entry name" value="RecJ"/>
</dbReference>
<feature type="domain" description="Single-stranded-DNA-specific exonuclease RecJ C-terminal" evidence="8">
    <location>
        <begin position="564"/>
        <end position="766"/>
    </location>
</feature>
<evidence type="ECO:0000256" key="2">
    <source>
        <dbReference type="ARBA" id="ARBA00019841"/>
    </source>
</evidence>
<evidence type="ECO:0000313" key="11">
    <source>
        <dbReference type="Proteomes" id="UP000182149"/>
    </source>
</evidence>
<dbReference type="NCBIfam" id="TIGR00644">
    <property type="entry name" value="recJ"/>
    <property type="match status" value="1"/>
</dbReference>
<dbReference type="SUPFAM" id="SSF64182">
    <property type="entry name" value="DHH phosphoesterases"/>
    <property type="match status" value="1"/>
</dbReference>
<dbReference type="InterPro" id="IPR051673">
    <property type="entry name" value="SSDNA_exonuclease_RecJ"/>
</dbReference>
<comment type="caution">
    <text evidence="10">The sequence shown here is derived from an EMBL/GenBank/DDBJ whole genome shotgun (WGS) entry which is preliminary data.</text>
</comment>
<name>A0A1L8QXS4_9ENTE</name>
<dbReference type="InterPro" id="IPR003156">
    <property type="entry name" value="DHHA1_dom"/>
</dbReference>
<evidence type="ECO:0000256" key="4">
    <source>
        <dbReference type="ARBA" id="ARBA00022801"/>
    </source>
</evidence>
<dbReference type="EMBL" id="JXKD01000001">
    <property type="protein sequence ID" value="OJG12309.1"/>
    <property type="molecule type" value="Genomic_DNA"/>
</dbReference>
<evidence type="ECO:0000256" key="5">
    <source>
        <dbReference type="ARBA" id="ARBA00022839"/>
    </source>
</evidence>
<dbReference type="Pfam" id="PF01368">
    <property type="entry name" value="DHH"/>
    <property type="match status" value="1"/>
</dbReference>
<evidence type="ECO:0000259" key="6">
    <source>
        <dbReference type="Pfam" id="PF01368"/>
    </source>
</evidence>
<dbReference type="Pfam" id="PF17768">
    <property type="entry name" value="RecJ_OB"/>
    <property type="match status" value="1"/>
</dbReference>
<comment type="similarity">
    <text evidence="1">Belongs to the RecJ family.</text>
</comment>
<dbReference type="GO" id="GO:0008409">
    <property type="term" value="F:5'-3' exonuclease activity"/>
    <property type="evidence" value="ECO:0007669"/>
    <property type="project" value="InterPro"/>
</dbReference>
<organism evidence="10 11">
    <name type="scientific">Enterococcus aquimarinus</name>
    <dbReference type="NCBI Taxonomy" id="328396"/>
    <lineage>
        <taxon>Bacteria</taxon>
        <taxon>Bacillati</taxon>
        <taxon>Bacillota</taxon>
        <taxon>Bacilli</taxon>
        <taxon>Lactobacillales</taxon>
        <taxon>Enterococcaceae</taxon>
        <taxon>Enterococcus</taxon>
    </lineage>
</organism>
<evidence type="ECO:0000259" key="9">
    <source>
        <dbReference type="Pfam" id="PF17768"/>
    </source>
</evidence>
<evidence type="ECO:0000313" key="10">
    <source>
        <dbReference type="EMBL" id="OJG12309.1"/>
    </source>
</evidence>
<dbReference type="GO" id="GO:0006281">
    <property type="term" value="P:DNA repair"/>
    <property type="evidence" value="ECO:0007669"/>
    <property type="project" value="InterPro"/>
</dbReference>
<evidence type="ECO:0000259" key="8">
    <source>
        <dbReference type="Pfam" id="PF10141"/>
    </source>
</evidence>
<dbReference type="InterPro" id="IPR018779">
    <property type="entry name" value="RecJ_C"/>
</dbReference>
<dbReference type="InterPro" id="IPR041122">
    <property type="entry name" value="RecJ_OB"/>
</dbReference>
<dbReference type="PANTHER" id="PTHR30255:SF2">
    <property type="entry name" value="SINGLE-STRANDED-DNA-SPECIFIC EXONUCLEASE RECJ"/>
    <property type="match status" value="1"/>
</dbReference>
<dbReference type="OrthoDB" id="9809852at2"/>
<feature type="domain" description="DDH" evidence="6">
    <location>
        <begin position="84"/>
        <end position="228"/>
    </location>
</feature>
<proteinExistence type="inferred from homology"/>
<keyword evidence="11" id="KW-1185">Reference proteome</keyword>
<dbReference type="GO" id="GO:0003676">
    <property type="term" value="F:nucleic acid binding"/>
    <property type="evidence" value="ECO:0007669"/>
    <property type="project" value="InterPro"/>
</dbReference>
<dbReference type="GO" id="GO:0006310">
    <property type="term" value="P:DNA recombination"/>
    <property type="evidence" value="ECO:0007669"/>
    <property type="project" value="InterPro"/>
</dbReference>
<accession>A0A1L8QXS4</accession>